<dbReference type="GO" id="GO:0010268">
    <property type="term" value="P:brassinosteroid homeostasis"/>
    <property type="evidence" value="ECO:0007669"/>
    <property type="project" value="TreeGrafter"/>
</dbReference>
<evidence type="ECO:0000256" key="7">
    <source>
        <dbReference type="RuleBase" id="RU000461"/>
    </source>
</evidence>
<evidence type="ECO:0000256" key="6">
    <source>
        <dbReference type="ARBA" id="ARBA00023004"/>
    </source>
</evidence>
<protein>
    <submittedName>
        <fullName evidence="9">Abscisic acid 8'-hydroxylase 1</fullName>
    </submittedName>
</protein>
<evidence type="ECO:0000256" key="4">
    <source>
        <dbReference type="ARBA" id="ARBA00022723"/>
    </source>
</evidence>
<keyword evidence="7" id="KW-0560">Oxidoreductase</keyword>
<evidence type="ECO:0000256" key="8">
    <source>
        <dbReference type="SAM" id="MobiDB-lite"/>
    </source>
</evidence>
<dbReference type="InterPro" id="IPR001128">
    <property type="entry name" value="Cyt_P450"/>
</dbReference>
<dbReference type="GO" id="GO:0020037">
    <property type="term" value="F:heme binding"/>
    <property type="evidence" value="ECO:0007669"/>
    <property type="project" value="InterPro"/>
</dbReference>
<dbReference type="GO" id="GO:0016705">
    <property type="term" value="F:oxidoreductase activity, acting on paired donors, with incorporation or reduction of molecular oxygen"/>
    <property type="evidence" value="ECO:0007669"/>
    <property type="project" value="InterPro"/>
</dbReference>
<dbReference type="AlphaFoldDB" id="A0AAV6MPZ9"/>
<keyword evidence="5" id="KW-0472">Membrane</keyword>
<dbReference type="GO" id="GO:0005506">
    <property type="term" value="F:iron ion binding"/>
    <property type="evidence" value="ECO:0007669"/>
    <property type="project" value="InterPro"/>
</dbReference>
<keyword evidence="6 7" id="KW-0408">Iron</keyword>
<sequence length="550" mass="63215">MAKRIHSKERKGEERRIGLARSLAIGKRKMMLLKEYEKSVRMEENSSWPSSKTLILSRQWFVRGRDYDPDRERAEKRKLQKLLKREAKGAAHELSARRPSSHSPPPPPGSRGLPLIGETIQFMAAVNSSNGVYDFVRIRCLRYGRCFKTRIFGETHVFVSSTESAKQILNDGGVNYTKKYIRSIAELVGHRSLLCASHLDHKFLRSHLINLFSTSFLASFVTQFDQQIVEALRGWESGSTIVLLNQALKITCKAMCKMLMSIQNDDELGLLQKEVAHVCEAMLAFPWRFPGTRFHNGLKARRRIIKILEKMIRERRRSEAWHDDFLQRLLTEEGDDSRGALSDVEIGDNILTMLIAGQDTTASAITWMVKFLDENPDVLQNLKDEQFEILNKQRDRDRESCFLTLEDLGNMCYAPKVVKESLRLASVVPWFPRLVLQDSQIQGYKVNKGWNVNIDVRSLHSHPSIYHHPLIFNPSRFDEEAKPYSFLAFGMGGRQCLGMNLAKAMMLVFLHRLVTSYRWKVIDSDPSIEKWALFSKLKSGCPIIVTRIES</sequence>
<keyword evidence="3" id="KW-0812">Transmembrane</keyword>
<feature type="region of interest" description="Disordered" evidence="8">
    <location>
        <begin position="90"/>
        <end position="112"/>
    </location>
</feature>
<dbReference type="Proteomes" id="UP000685013">
    <property type="component" value="Chromosome 12"/>
</dbReference>
<evidence type="ECO:0000313" key="9">
    <source>
        <dbReference type="EMBL" id="KAG6585579.1"/>
    </source>
</evidence>
<keyword evidence="7" id="KW-0349">Heme</keyword>
<keyword evidence="10" id="KW-1185">Reference proteome</keyword>
<evidence type="ECO:0000256" key="3">
    <source>
        <dbReference type="ARBA" id="ARBA00022692"/>
    </source>
</evidence>
<dbReference type="PANTHER" id="PTHR24286:SF189">
    <property type="entry name" value="CYTOCHROME P450, FAMILY 722, SUBFAMILY A, POLYPEPTIDE 1"/>
    <property type="match status" value="1"/>
</dbReference>
<dbReference type="CDD" id="cd11043">
    <property type="entry name" value="CYP90-like"/>
    <property type="match status" value="1"/>
</dbReference>
<name>A0AAV6MPZ9_9ROSI</name>
<dbReference type="GO" id="GO:0016020">
    <property type="term" value="C:membrane"/>
    <property type="evidence" value="ECO:0007669"/>
    <property type="project" value="UniProtKB-SubCell"/>
</dbReference>
<dbReference type="GO" id="GO:0004497">
    <property type="term" value="F:monooxygenase activity"/>
    <property type="evidence" value="ECO:0007669"/>
    <property type="project" value="UniProtKB-KW"/>
</dbReference>
<keyword evidence="4 7" id="KW-0479">Metal-binding</keyword>
<evidence type="ECO:0000256" key="2">
    <source>
        <dbReference type="ARBA" id="ARBA00010617"/>
    </source>
</evidence>
<evidence type="ECO:0000256" key="5">
    <source>
        <dbReference type="ARBA" id="ARBA00022989"/>
    </source>
</evidence>
<proteinExistence type="inferred from homology"/>
<comment type="similarity">
    <text evidence="2 7">Belongs to the cytochrome P450 family.</text>
</comment>
<dbReference type="Pfam" id="PF00067">
    <property type="entry name" value="p450"/>
    <property type="match status" value="1"/>
</dbReference>
<dbReference type="PANTHER" id="PTHR24286">
    <property type="entry name" value="CYTOCHROME P450 26"/>
    <property type="match status" value="1"/>
</dbReference>
<reference evidence="9 10" key="1">
    <citation type="journal article" date="2021" name="Hortic Res">
        <title>The domestication of Cucurbita argyrosperma as revealed by the genome of its wild relative.</title>
        <authorList>
            <person name="Barrera-Redondo J."/>
            <person name="Sanchez-de la Vega G."/>
            <person name="Aguirre-Liguori J.A."/>
            <person name="Castellanos-Morales G."/>
            <person name="Gutierrez-Guerrero Y.T."/>
            <person name="Aguirre-Dugua X."/>
            <person name="Aguirre-Planter E."/>
            <person name="Tenaillon M.I."/>
            <person name="Lira-Saade R."/>
            <person name="Eguiarte L.E."/>
        </authorList>
    </citation>
    <scope>NUCLEOTIDE SEQUENCE [LARGE SCALE GENOMIC DNA]</scope>
    <source>
        <strain evidence="9">JBR-2021</strain>
    </source>
</reference>
<gene>
    <name evidence="9" type="primary">CYP707A1-3</name>
    <name evidence="9" type="ORF">SDJN03_18312</name>
</gene>
<dbReference type="InterPro" id="IPR017972">
    <property type="entry name" value="Cyt_P450_CS"/>
</dbReference>
<feature type="non-terminal residue" evidence="9">
    <location>
        <position position="1"/>
    </location>
</feature>
<accession>A0AAV6MPZ9</accession>
<comment type="caution">
    <text evidence="9">The sequence shown here is derived from an EMBL/GenBank/DDBJ whole genome shotgun (WGS) entry which is preliminary data.</text>
</comment>
<dbReference type="EMBL" id="JAGKQH010000012">
    <property type="protein sequence ID" value="KAG6585579.1"/>
    <property type="molecule type" value="Genomic_DNA"/>
</dbReference>
<comment type="subcellular location">
    <subcellularLocation>
        <location evidence="1">Membrane</location>
        <topology evidence="1">Single-pass membrane protein</topology>
    </subcellularLocation>
</comment>
<dbReference type="GO" id="GO:0016132">
    <property type="term" value="P:brassinosteroid biosynthetic process"/>
    <property type="evidence" value="ECO:0007669"/>
    <property type="project" value="TreeGrafter"/>
</dbReference>
<keyword evidence="5" id="KW-1133">Transmembrane helix</keyword>
<dbReference type="GO" id="GO:0016125">
    <property type="term" value="P:sterol metabolic process"/>
    <property type="evidence" value="ECO:0007669"/>
    <property type="project" value="TreeGrafter"/>
</dbReference>
<evidence type="ECO:0000313" key="10">
    <source>
        <dbReference type="Proteomes" id="UP000685013"/>
    </source>
</evidence>
<dbReference type="PROSITE" id="PS00086">
    <property type="entry name" value="CYTOCHROME_P450"/>
    <property type="match status" value="1"/>
</dbReference>
<organism evidence="9 10">
    <name type="scientific">Cucurbita argyrosperma subsp. sororia</name>
    <dbReference type="NCBI Taxonomy" id="37648"/>
    <lineage>
        <taxon>Eukaryota</taxon>
        <taxon>Viridiplantae</taxon>
        <taxon>Streptophyta</taxon>
        <taxon>Embryophyta</taxon>
        <taxon>Tracheophyta</taxon>
        <taxon>Spermatophyta</taxon>
        <taxon>Magnoliopsida</taxon>
        <taxon>eudicotyledons</taxon>
        <taxon>Gunneridae</taxon>
        <taxon>Pentapetalae</taxon>
        <taxon>rosids</taxon>
        <taxon>fabids</taxon>
        <taxon>Cucurbitales</taxon>
        <taxon>Cucurbitaceae</taxon>
        <taxon>Cucurbiteae</taxon>
        <taxon>Cucurbita</taxon>
    </lineage>
</organism>
<evidence type="ECO:0000256" key="1">
    <source>
        <dbReference type="ARBA" id="ARBA00004167"/>
    </source>
</evidence>
<keyword evidence="7" id="KW-0503">Monooxygenase</keyword>